<sequence length="124" mass="14807">MYVFNYDATLLYELYNVKVNVQMVKRANGYKPWLYNITVDACEFQRRRNNPMIKMVFNIFKNYSNLNHPCPYRDSVHLYGLYLKPQLIPIPLPTGEYGLLTTWNFDNKTISTVNLYFEFKEDAI</sequence>
<dbReference type="PANTHER" id="PTHR20898">
    <property type="entry name" value="DAEDALUS ON 3-RELATED-RELATED"/>
    <property type="match status" value="1"/>
</dbReference>
<gene>
    <name evidence="2" type="primary">LOC127565835</name>
</gene>
<dbReference type="SMART" id="SM00697">
    <property type="entry name" value="DM8"/>
    <property type="match status" value="1"/>
</dbReference>
<evidence type="ECO:0000313" key="2">
    <source>
        <dbReference type="RefSeq" id="XP_051862465.1"/>
    </source>
</evidence>
<dbReference type="OrthoDB" id="7840513at2759"/>
<organism evidence="1 2">
    <name type="scientific">Drosophila albomicans</name>
    <name type="common">Fruit fly</name>
    <dbReference type="NCBI Taxonomy" id="7291"/>
    <lineage>
        <taxon>Eukaryota</taxon>
        <taxon>Metazoa</taxon>
        <taxon>Ecdysozoa</taxon>
        <taxon>Arthropoda</taxon>
        <taxon>Hexapoda</taxon>
        <taxon>Insecta</taxon>
        <taxon>Pterygota</taxon>
        <taxon>Neoptera</taxon>
        <taxon>Endopterygota</taxon>
        <taxon>Diptera</taxon>
        <taxon>Brachycera</taxon>
        <taxon>Muscomorpha</taxon>
        <taxon>Ephydroidea</taxon>
        <taxon>Drosophilidae</taxon>
        <taxon>Drosophila</taxon>
    </lineage>
</organism>
<keyword evidence="1" id="KW-1185">Reference proteome</keyword>
<name>A0A9C6WCH0_DROAB</name>
<dbReference type="Pfam" id="PF06477">
    <property type="entry name" value="DUF1091"/>
    <property type="match status" value="1"/>
</dbReference>
<proteinExistence type="predicted"/>
<accession>A0A9C6WCH0</accession>
<dbReference type="GeneID" id="127565835"/>
<reference evidence="2" key="1">
    <citation type="submission" date="2025-08" db="UniProtKB">
        <authorList>
            <consortium name="RefSeq"/>
        </authorList>
    </citation>
    <scope>IDENTIFICATION</scope>
    <source>
        <strain evidence="2">15112-1751.03</strain>
        <tissue evidence="2">Whole Adult</tissue>
    </source>
</reference>
<protein>
    <submittedName>
        <fullName evidence="2">Uncharacterized protein LOC127565835</fullName>
    </submittedName>
</protein>
<dbReference type="AlphaFoldDB" id="A0A9C6WCH0"/>
<dbReference type="RefSeq" id="XP_051862465.1">
    <property type="nucleotide sequence ID" value="XM_052006505.1"/>
</dbReference>
<dbReference type="PANTHER" id="PTHR20898:SF0">
    <property type="entry name" value="DAEDALUS ON 3-RELATED"/>
    <property type="match status" value="1"/>
</dbReference>
<dbReference type="Proteomes" id="UP000515160">
    <property type="component" value="Chromosome 2R"/>
</dbReference>
<dbReference type="InterPro" id="IPR010512">
    <property type="entry name" value="DUF1091"/>
</dbReference>
<evidence type="ECO:0000313" key="1">
    <source>
        <dbReference type="Proteomes" id="UP000515160"/>
    </source>
</evidence>